<reference evidence="8 9" key="1">
    <citation type="submission" date="2018-11" db="EMBL/GenBank/DDBJ databases">
        <title>Genome sequence of Mycoplasma struthionis sp. nov.</title>
        <authorList>
            <person name="Spergser J."/>
        </authorList>
    </citation>
    <scope>NUCLEOTIDE SEQUENCE [LARGE SCALE GENOMIC DNA]</scope>
    <source>
        <strain evidence="8 9">237IA</strain>
    </source>
</reference>
<dbReference type="AlphaFoldDB" id="A0A3G8LHW9"/>
<evidence type="ECO:0000256" key="4">
    <source>
        <dbReference type="ARBA" id="ARBA00023139"/>
    </source>
</evidence>
<dbReference type="PANTHER" id="PTHR24023:SF1082">
    <property type="entry name" value="COLLAGEN TRIPLE HELIX REPEAT"/>
    <property type="match status" value="1"/>
</dbReference>
<organism evidence="8 9">
    <name type="scientific">Mycoplasma struthionis</name>
    <dbReference type="NCBI Taxonomy" id="538220"/>
    <lineage>
        <taxon>Bacteria</taxon>
        <taxon>Bacillati</taxon>
        <taxon>Mycoplasmatota</taxon>
        <taxon>Mollicutes</taxon>
        <taxon>Mycoplasmataceae</taxon>
        <taxon>Mycoplasma</taxon>
    </lineage>
</organism>
<keyword evidence="3" id="KW-0677">Repeat</keyword>
<sequence length="289" mass="30611">MKKSLKIMLGLASVSPLVAAPLFALSCEQGPKGEKGDRGPAGPQGQPGAKGEKGDKGDKGETGDRGPAGPQGERGPEGPAGKPGVAANAESASKVNQTVLFSNEFKKDADNVTPSTPENDLWTNLTTSKEINFNAPIEKGDIVKLNFFASNVWNTKDEFWLSYLGDLNTDSLFKKGYDDNQGTTNYIIVDAVRGAATPNAINQIFKTKIEYTLKKGSIKINSMKVTLNPTKKGNAYVAVDGFNNGQDYNRGASFKGQLSITKLSTNLVTPKAAEPAPAAEEAGTHSDTE</sequence>
<feature type="compositionally biased region" description="Low complexity" evidence="6">
    <location>
        <begin position="40"/>
        <end position="49"/>
    </location>
</feature>
<dbReference type="NCBIfam" id="NF033817">
    <property type="entry name" value="Mplas_variab_LP"/>
    <property type="match status" value="1"/>
</dbReference>
<dbReference type="GO" id="GO:0005615">
    <property type="term" value="C:extracellular space"/>
    <property type="evidence" value="ECO:0007669"/>
    <property type="project" value="TreeGrafter"/>
</dbReference>
<keyword evidence="8" id="KW-0176">Collagen</keyword>
<dbReference type="InterPro" id="IPR008160">
    <property type="entry name" value="Collagen"/>
</dbReference>
<feature type="signal peptide" evidence="7">
    <location>
        <begin position="1"/>
        <end position="19"/>
    </location>
</feature>
<evidence type="ECO:0000256" key="6">
    <source>
        <dbReference type="SAM" id="MobiDB-lite"/>
    </source>
</evidence>
<gene>
    <name evidence="8" type="ORF">EGN60_00515</name>
</gene>
<proteinExistence type="predicted"/>
<dbReference type="Proteomes" id="UP000275883">
    <property type="component" value="Chromosome"/>
</dbReference>
<evidence type="ECO:0000256" key="1">
    <source>
        <dbReference type="ARBA" id="ARBA00004193"/>
    </source>
</evidence>
<name>A0A3G8LHW9_9MOLU</name>
<accession>A0A3G8LHW9</accession>
<keyword evidence="4" id="KW-0564">Palmitate</keyword>
<evidence type="ECO:0000256" key="2">
    <source>
        <dbReference type="ARBA" id="ARBA00022729"/>
    </source>
</evidence>
<dbReference type="Pfam" id="PF01391">
    <property type="entry name" value="Collagen"/>
    <property type="match status" value="1"/>
</dbReference>
<evidence type="ECO:0000256" key="5">
    <source>
        <dbReference type="ARBA" id="ARBA00023288"/>
    </source>
</evidence>
<feature type="compositionally biased region" description="Basic and acidic residues" evidence="6">
    <location>
        <begin position="50"/>
        <end position="64"/>
    </location>
</feature>
<dbReference type="KEGG" id="mstr:EGN60_00515"/>
<protein>
    <submittedName>
        <fullName evidence="8">Collagen-like protein</fullName>
    </submittedName>
</protein>
<feature type="chain" id="PRO_5018136139" evidence="7">
    <location>
        <begin position="20"/>
        <end position="289"/>
    </location>
</feature>
<evidence type="ECO:0000256" key="7">
    <source>
        <dbReference type="SAM" id="SignalP"/>
    </source>
</evidence>
<keyword evidence="5" id="KW-0449">Lipoprotein</keyword>
<dbReference type="PANTHER" id="PTHR24023">
    <property type="entry name" value="COLLAGEN ALPHA"/>
    <property type="match status" value="1"/>
</dbReference>
<dbReference type="PROSITE" id="PS51257">
    <property type="entry name" value="PROKAR_LIPOPROTEIN"/>
    <property type="match status" value="1"/>
</dbReference>
<dbReference type="Gene3D" id="1.20.5.320">
    <property type="entry name" value="6-Phosphogluconate Dehydrogenase, domain 3"/>
    <property type="match status" value="1"/>
</dbReference>
<dbReference type="RefSeq" id="WP_124724157.1">
    <property type="nucleotide sequence ID" value="NZ_CP034044.1"/>
</dbReference>
<keyword evidence="9" id="KW-1185">Reference proteome</keyword>
<dbReference type="GO" id="GO:0031012">
    <property type="term" value="C:extracellular matrix"/>
    <property type="evidence" value="ECO:0007669"/>
    <property type="project" value="TreeGrafter"/>
</dbReference>
<dbReference type="EMBL" id="CP034044">
    <property type="protein sequence ID" value="AZG68462.1"/>
    <property type="molecule type" value="Genomic_DNA"/>
</dbReference>
<keyword evidence="2 7" id="KW-0732">Signal</keyword>
<evidence type="ECO:0000313" key="8">
    <source>
        <dbReference type="EMBL" id="AZG68462.1"/>
    </source>
</evidence>
<dbReference type="GO" id="GO:0005886">
    <property type="term" value="C:plasma membrane"/>
    <property type="evidence" value="ECO:0007669"/>
    <property type="project" value="UniProtKB-SubCell"/>
</dbReference>
<comment type="subcellular location">
    <subcellularLocation>
        <location evidence="1">Cell membrane</location>
        <topology evidence="1">Lipid-anchor</topology>
    </subcellularLocation>
</comment>
<dbReference type="InterPro" id="IPR050149">
    <property type="entry name" value="Collagen_superfamily"/>
</dbReference>
<evidence type="ECO:0000313" key="9">
    <source>
        <dbReference type="Proteomes" id="UP000275883"/>
    </source>
</evidence>
<dbReference type="InterPro" id="IPR049890">
    <property type="entry name" value="VlpA-F-like_signal"/>
</dbReference>
<feature type="region of interest" description="Disordered" evidence="6">
    <location>
        <begin position="28"/>
        <end position="91"/>
    </location>
</feature>
<evidence type="ECO:0000256" key="3">
    <source>
        <dbReference type="ARBA" id="ARBA00022737"/>
    </source>
</evidence>